<evidence type="ECO:0000313" key="1">
    <source>
        <dbReference type="EMBL" id="KCZ79549.1"/>
    </source>
</evidence>
<reference evidence="1 2" key="2">
    <citation type="submission" date="2014-03" db="EMBL/GenBank/DDBJ databases">
        <title>The Genome Sequence of Anncaliia algerae insect isolate PRA339.</title>
        <authorList>
            <consortium name="The Broad Institute Genome Sequencing Platform"/>
            <consortium name="The Broad Institute Genome Sequencing Center for Infectious Disease"/>
            <person name="Cuomo C."/>
            <person name="Becnel J."/>
            <person name="Sanscrainte N."/>
            <person name="Walker B."/>
            <person name="Young S.K."/>
            <person name="Zeng Q."/>
            <person name="Gargeya S."/>
            <person name="Fitzgerald M."/>
            <person name="Haas B."/>
            <person name="Abouelleil A."/>
            <person name="Alvarado L."/>
            <person name="Arachchi H.M."/>
            <person name="Berlin A.M."/>
            <person name="Chapman S.B."/>
            <person name="Dewar J."/>
            <person name="Goldberg J."/>
            <person name="Griggs A."/>
            <person name="Gujja S."/>
            <person name="Hansen M."/>
            <person name="Howarth C."/>
            <person name="Imamovic A."/>
            <person name="Larimer J."/>
            <person name="McCowan C."/>
            <person name="Murphy C."/>
            <person name="Neiman D."/>
            <person name="Pearson M."/>
            <person name="Priest M."/>
            <person name="Roberts A."/>
            <person name="Saif S."/>
            <person name="Shea T."/>
            <person name="Sisk P."/>
            <person name="Sykes S."/>
            <person name="Wortman J."/>
            <person name="Nusbaum C."/>
            <person name="Birren B."/>
        </authorList>
    </citation>
    <scope>NUCLEOTIDE SEQUENCE [LARGE SCALE GENOMIC DNA]</scope>
    <source>
        <strain evidence="1 2">PRA339</strain>
    </source>
</reference>
<protein>
    <submittedName>
        <fullName evidence="1">Uncharacterized protein</fullName>
    </submittedName>
</protein>
<evidence type="ECO:0000313" key="2">
    <source>
        <dbReference type="Proteomes" id="UP000030655"/>
    </source>
</evidence>
<keyword evidence="2" id="KW-1185">Reference proteome</keyword>
<dbReference type="OrthoDB" id="2188477at2759"/>
<gene>
    <name evidence="1" type="ORF">H312_03060</name>
</gene>
<dbReference type="HOGENOM" id="CLU_2391819_0_0_1"/>
<dbReference type="AlphaFoldDB" id="A0A059EXV7"/>
<organism evidence="1 2">
    <name type="scientific">Anncaliia algerae PRA339</name>
    <dbReference type="NCBI Taxonomy" id="1288291"/>
    <lineage>
        <taxon>Eukaryota</taxon>
        <taxon>Fungi</taxon>
        <taxon>Fungi incertae sedis</taxon>
        <taxon>Microsporidia</taxon>
        <taxon>Tubulinosematoidea</taxon>
        <taxon>Tubulinosematidae</taxon>
        <taxon>Anncaliia</taxon>
    </lineage>
</organism>
<dbReference type="EMBL" id="KK365258">
    <property type="protein sequence ID" value="KCZ79549.1"/>
    <property type="molecule type" value="Genomic_DNA"/>
</dbReference>
<reference evidence="2" key="1">
    <citation type="submission" date="2013-02" db="EMBL/GenBank/DDBJ databases">
        <authorList>
            <consortium name="The Broad Institute Genome Sequencing Platform"/>
            <person name="Cuomo C."/>
            <person name="Becnel J."/>
            <person name="Sanscrainte N."/>
            <person name="Walker B."/>
            <person name="Young S.K."/>
            <person name="Zeng Q."/>
            <person name="Gargeya S."/>
            <person name="Fitzgerald M."/>
            <person name="Haas B."/>
            <person name="Abouelleil A."/>
            <person name="Alvarado L."/>
            <person name="Arachchi H.M."/>
            <person name="Berlin A.M."/>
            <person name="Chapman S.B."/>
            <person name="Dewar J."/>
            <person name="Goldberg J."/>
            <person name="Griggs A."/>
            <person name="Gujja S."/>
            <person name="Hansen M."/>
            <person name="Howarth C."/>
            <person name="Imamovic A."/>
            <person name="Larimer J."/>
            <person name="McCowan C."/>
            <person name="Murphy C."/>
            <person name="Neiman D."/>
            <person name="Pearson M."/>
            <person name="Priest M."/>
            <person name="Roberts A."/>
            <person name="Saif S."/>
            <person name="Shea T."/>
            <person name="Sisk P."/>
            <person name="Sykes S."/>
            <person name="Wortman J."/>
            <person name="Nusbaum C."/>
            <person name="Birren B."/>
        </authorList>
    </citation>
    <scope>NUCLEOTIDE SEQUENCE [LARGE SCALE GENOMIC DNA]</scope>
    <source>
        <strain evidence="2">PRA339</strain>
    </source>
</reference>
<accession>A0A059EXV7</accession>
<name>A0A059EXV7_9MICR</name>
<sequence>MNKNRIIPPIKLFSNDLHKITKKDDEYFLKERKVNKIELCGFLYDITPNNFKLVDFYGEINCDSRIELFKPDSYVILCYIINDKLTCVSAKNVGYYEEIFFWIEAVKYSKYIQ</sequence>
<dbReference type="Proteomes" id="UP000030655">
    <property type="component" value="Unassembled WGS sequence"/>
</dbReference>
<dbReference type="VEuPathDB" id="MicrosporidiaDB:H312_03060"/>
<proteinExistence type="predicted"/>